<dbReference type="Proteomes" id="UP000616595">
    <property type="component" value="Unassembled WGS sequence"/>
</dbReference>
<keyword evidence="4" id="KW-1185">Reference proteome</keyword>
<evidence type="ECO:0000313" key="3">
    <source>
        <dbReference type="EMBL" id="MBC3887261.1"/>
    </source>
</evidence>
<dbReference type="SUPFAM" id="SSF47413">
    <property type="entry name" value="lambda repressor-like DNA-binding domains"/>
    <property type="match status" value="1"/>
</dbReference>
<reference evidence="3" key="1">
    <citation type="submission" date="2019-10" db="EMBL/GenBank/DDBJ databases">
        <authorList>
            <person name="Ross D.E."/>
            <person name="Gulliver D."/>
        </authorList>
    </citation>
    <scope>NUCLEOTIDE SEQUENCE</scope>
    <source>
        <strain evidence="3">DER-2019</strain>
    </source>
</reference>
<dbReference type="PANTHER" id="PTHR46558:SF11">
    <property type="entry name" value="HTH-TYPE TRANSCRIPTIONAL REGULATOR XRE"/>
    <property type="match status" value="1"/>
</dbReference>
<protein>
    <submittedName>
        <fullName evidence="3">Helix-turn-helix domain-containing protein</fullName>
    </submittedName>
</protein>
<dbReference type="Pfam" id="PF01381">
    <property type="entry name" value="HTH_3"/>
    <property type="match status" value="1"/>
</dbReference>
<dbReference type="SMART" id="SM00530">
    <property type="entry name" value="HTH_XRE"/>
    <property type="match status" value="2"/>
</dbReference>
<reference evidence="3" key="2">
    <citation type="submission" date="2020-10" db="EMBL/GenBank/DDBJ databases">
        <title>Comparative genomics of the Acetobacterium genus.</title>
        <authorList>
            <person name="Marshall C."/>
            <person name="May H."/>
            <person name="Norman S."/>
        </authorList>
    </citation>
    <scope>NUCLEOTIDE SEQUENCE</scope>
    <source>
        <strain evidence="3">DER-2019</strain>
    </source>
</reference>
<accession>A0A923HWJ9</accession>
<dbReference type="PROSITE" id="PS50943">
    <property type="entry name" value="HTH_CROC1"/>
    <property type="match status" value="1"/>
</dbReference>
<organism evidence="3 4">
    <name type="scientific">Acetobacterium paludosum</name>
    <dbReference type="NCBI Taxonomy" id="52693"/>
    <lineage>
        <taxon>Bacteria</taxon>
        <taxon>Bacillati</taxon>
        <taxon>Bacillota</taxon>
        <taxon>Clostridia</taxon>
        <taxon>Eubacteriales</taxon>
        <taxon>Eubacteriaceae</taxon>
        <taxon>Acetobacterium</taxon>
    </lineage>
</organism>
<dbReference type="GO" id="GO:0003677">
    <property type="term" value="F:DNA binding"/>
    <property type="evidence" value="ECO:0007669"/>
    <property type="project" value="UniProtKB-KW"/>
</dbReference>
<dbReference type="InterPro" id="IPR010982">
    <property type="entry name" value="Lambda_DNA-bd_dom_sf"/>
</dbReference>
<evidence type="ECO:0000313" key="4">
    <source>
        <dbReference type="Proteomes" id="UP000616595"/>
    </source>
</evidence>
<evidence type="ECO:0000256" key="1">
    <source>
        <dbReference type="ARBA" id="ARBA00023125"/>
    </source>
</evidence>
<feature type="domain" description="HTH cro/C1-type" evidence="2">
    <location>
        <begin position="23"/>
        <end position="77"/>
    </location>
</feature>
<comment type="caution">
    <text evidence="3">The sequence shown here is derived from an EMBL/GenBank/DDBJ whole genome shotgun (WGS) entry which is preliminary data.</text>
</comment>
<sequence>MFYNNYIQIEYGWRTKMSVGETLKKYRKKCGFNAKEFAKKMGIPYSTYSNYENDNRKPSFETLAKLCGVFKITVDDFLMESSFNSDTLINEREGLGLDSRAFAEKTGILYERYLQIEECIAEPTEVEKLKIAHVFENEGRSTITRQVLKDLATMVKENTPSTPESKELFNKFNQLTDADKAKALEFIDLLLKVQECNKS</sequence>
<proteinExistence type="predicted"/>
<dbReference type="CDD" id="cd00093">
    <property type="entry name" value="HTH_XRE"/>
    <property type="match status" value="1"/>
</dbReference>
<name>A0A923HWJ9_9FIRM</name>
<dbReference type="AlphaFoldDB" id="A0A923HWJ9"/>
<gene>
    <name evidence="3" type="ORF">GH810_02920</name>
</gene>
<dbReference type="PANTHER" id="PTHR46558">
    <property type="entry name" value="TRACRIPTIONAL REGULATORY PROTEIN-RELATED-RELATED"/>
    <property type="match status" value="1"/>
</dbReference>
<dbReference type="EMBL" id="WJBD01000002">
    <property type="protein sequence ID" value="MBC3887261.1"/>
    <property type="molecule type" value="Genomic_DNA"/>
</dbReference>
<evidence type="ECO:0000259" key="2">
    <source>
        <dbReference type="PROSITE" id="PS50943"/>
    </source>
</evidence>
<dbReference type="OrthoDB" id="2087471at2"/>
<dbReference type="Gene3D" id="1.10.260.40">
    <property type="entry name" value="lambda repressor-like DNA-binding domains"/>
    <property type="match status" value="1"/>
</dbReference>
<dbReference type="InterPro" id="IPR001387">
    <property type="entry name" value="Cro/C1-type_HTH"/>
</dbReference>
<keyword evidence="1" id="KW-0238">DNA-binding</keyword>